<keyword evidence="4" id="KW-1185">Reference proteome</keyword>
<proteinExistence type="predicted"/>
<dbReference type="PANTHER" id="PTHR33184">
    <property type="entry name" value="PROTEIN TAPETUM DETERMINANT 1-LIKE-RELATED"/>
    <property type="match status" value="1"/>
</dbReference>
<reference evidence="3" key="3">
    <citation type="submission" date="2020-12" db="UniProtKB">
        <authorList>
            <consortium name="EnsemblPlants"/>
        </authorList>
    </citation>
    <scope>IDENTIFICATION</scope>
</reference>
<dbReference type="STRING" id="3218.A0A2K1IQF4"/>
<reference evidence="2 4" key="1">
    <citation type="journal article" date="2008" name="Science">
        <title>The Physcomitrella genome reveals evolutionary insights into the conquest of land by plants.</title>
        <authorList>
            <person name="Rensing S."/>
            <person name="Lang D."/>
            <person name="Zimmer A."/>
            <person name="Terry A."/>
            <person name="Salamov A."/>
            <person name="Shapiro H."/>
            <person name="Nishiyama T."/>
            <person name="Perroud P.-F."/>
            <person name="Lindquist E."/>
            <person name="Kamisugi Y."/>
            <person name="Tanahashi T."/>
            <person name="Sakakibara K."/>
            <person name="Fujita T."/>
            <person name="Oishi K."/>
            <person name="Shin-I T."/>
            <person name="Kuroki Y."/>
            <person name="Toyoda A."/>
            <person name="Suzuki Y."/>
            <person name="Hashimoto A."/>
            <person name="Yamaguchi K."/>
            <person name="Sugano A."/>
            <person name="Kohara Y."/>
            <person name="Fujiyama A."/>
            <person name="Anterola A."/>
            <person name="Aoki S."/>
            <person name="Ashton N."/>
            <person name="Barbazuk W.B."/>
            <person name="Barker E."/>
            <person name="Bennetzen J."/>
            <person name="Bezanilla M."/>
            <person name="Blankenship R."/>
            <person name="Cho S.H."/>
            <person name="Dutcher S."/>
            <person name="Estelle M."/>
            <person name="Fawcett J.A."/>
            <person name="Gundlach H."/>
            <person name="Hanada K."/>
            <person name="Heyl A."/>
            <person name="Hicks K.A."/>
            <person name="Hugh J."/>
            <person name="Lohr M."/>
            <person name="Mayer K."/>
            <person name="Melkozernov A."/>
            <person name="Murata T."/>
            <person name="Nelson D."/>
            <person name="Pils B."/>
            <person name="Prigge M."/>
            <person name="Reiss B."/>
            <person name="Renner T."/>
            <person name="Rombauts S."/>
            <person name="Rushton P."/>
            <person name="Sanderfoot A."/>
            <person name="Schween G."/>
            <person name="Shiu S.-H."/>
            <person name="Stueber K."/>
            <person name="Theodoulou F.L."/>
            <person name="Tu H."/>
            <person name="Van de Peer Y."/>
            <person name="Verrier P.J."/>
            <person name="Waters E."/>
            <person name="Wood A."/>
            <person name="Yang L."/>
            <person name="Cove D."/>
            <person name="Cuming A."/>
            <person name="Hasebe M."/>
            <person name="Lucas S."/>
            <person name="Mishler D.B."/>
            <person name="Reski R."/>
            <person name="Grigoriev I."/>
            <person name="Quatrano R.S."/>
            <person name="Boore J.L."/>
        </authorList>
    </citation>
    <scope>NUCLEOTIDE SEQUENCE [LARGE SCALE GENOMIC DNA]</scope>
    <source>
        <strain evidence="3 4">cv. Gransden 2004</strain>
    </source>
</reference>
<protein>
    <submittedName>
        <fullName evidence="2 3">Uncharacterized protein</fullName>
    </submittedName>
</protein>
<name>A0A2K1IQF4_PHYPA</name>
<dbReference type="AlphaFoldDB" id="A0A2K1IQF4"/>
<dbReference type="InterPro" id="IPR040361">
    <property type="entry name" value="TPD1"/>
</dbReference>
<dbReference type="Gramene" id="Pp3c21_2250V3.2">
    <property type="protein sequence ID" value="Pp3c21_2250V3.2"/>
    <property type="gene ID" value="Pp3c21_2250"/>
</dbReference>
<dbReference type="GO" id="GO:0001709">
    <property type="term" value="P:cell fate determination"/>
    <property type="evidence" value="ECO:0000318"/>
    <property type="project" value="GO_Central"/>
</dbReference>
<gene>
    <name evidence="2" type="ORF">PHYPA_025631</name>
</gene>
<sequence>MCSNFTHVKRNVLEVWSVPTSLSFQIEASHLLRWRSHYAGVPQTTISEPSSVTLEYTHYDWSSLIDSWTWRYRVQRFVRAEYPHTRMSQRRQSHPIWCCMCPTVLVKPARGCSDENEVSRASTVRLSSIELSSSGTAMALKTRFYLWLCSFMLLGNCLLHTVEGGELGLGLTAAVSVKHPQTYVNRKLRASTPSCTKADISITQGKSGNSNGIPAFSVQITNLCVNHNCQLKNIHVACAAFASARPLDSHVFQRIKYNDCLVMGGAPLRAGGSVAFEYANSSEYPMHVISAELGPCA</sequence>
<dbReference type="InParanoid" id="A0A2K1IQF4"/>
<accession>A0A2K1IQF4</accession>
<dbReference type="Proteomes" id="UP000006727">
    <property type="component" value="Chromosome 21"/>
</dbReference>
<dbReference type="PANTHER" id="PTHR33184:SF77">
    <property type="entry name" value="TPD1 PROTEIN HOMOLOG 1-LIKE"/>
    <property type="match status" value="1"/>
</dbReference>
<keyword evidence="1" id="KW-0732">Signal</keyword>
<evidence type="ECO:0000313" key="3">
    <source>
        <dbReference type="EnsemblPlants" id="Pp3c21_2250V3.1"/>
    </source>
</evidence>
<reference evidence="2 4" key="2">
    <citation type="journal article" date="2018" name="Plant J.">
        <title>The Physcomitrella patens chromosome-scale assembly reveals moss genome structure and evolution.</title>
        <authorList>
            <person name="Lang D."/>
            <person name="Ullrich K.K."/>
            <person name="Murat F."/>
            <person name="Fuchs J."/>
            <person name="Jenkins J."/>
            <person name="Haas F.B."/>
            <person name="Piednoel M."/>
            <person name="Gundlach H."/>
            <person name="Van Bel M."/>
            <person name="Meyberg R."/>
            <person name="Vives C."/>
            <person name="Morata J."/>
            <person name="Symeonidi A."/>
            <person name="Hiss M."/>
            <person name="Muchero W."/>
            <person name="Kamisugi Y."/>
            <person name="Saleh O."/>
            <person name="Blanc G."/>
            <person name="Decker E.L."/>
            <person name="van Gessel N."/>
            <person name="Grimwood J."/>
            <person name="Hayes R.D."/>
            <person name="Graham S.W."/>
            <person name="Gunter L.E."/>
            <person name="McDaniel S.F."/>
            <person name="Hoernstein S.N.W."/>
            <person name="Larsson A."/>
            <person name="Li F.W."/>
            <person name="Perroud P.F."/>
            <person name="Phillips J."/>
            <person name="Ranjan P."/>
            <person name="Rokshar D.S."/>
            <person name="Rothfels C.J."/>
            <person name="Schneider L."/>
            <person name="Shu S."/>
            <person name="Stevenson D.W."/>
            <person name="Thummler F."/>
            <person name="Tillich M."/>
            <person name="Villarreal Aguilar J.C."/>
            <person name="Widiez T."/>
            <person name="Wong G.K."/>
            <person name="Wymore A."/>
            <person name="Zhang Y."/>
            <person name="Zimmer A.D."/>
            <person name="Quatrano R.S."/>
            <person name="Mayer K.F.X."/>
            <person name="Goodstein D."/>
            <person name="Casacuberta J.M."/>
            <person name="Vandepoele K."/>
            <person name="Reski R."/>
            <person name="Cuming A.C."/>
            <person name="Tuskan G.A."/>
            <person name="Maumus F."/>
            <person name="Salse J."/>
            <person name="Schmutz J."/>
            <person name="Rensing S.A."/>
        </authorList>
    </citation>
    <scope>NUCLEOTIDE SEQUENCE [LARGE SCALE GENOMIC DNA]</scope>
    <source>
        <strain evidence="3 4">cv. Gransden 2004</strain>
    </source>
</reference>
<evidence type="ECO:0000256" key="1">
    <source>
        <dbReference type="ARBA" id="ARBA00022729"/>
    </source>
</evidence>
<organism evidence="2">
    <name type="scientific">Physcomitrium patens</name>
    <name type="common">Spreading-leaved earth moss</name>
    <name type="synonym">Physcomitrella patens</name>
    <dbReference type="NCBI Taxonomy" id="3218"/>
    <lineage>
        <taxon>Eukaryota</taxon>
        <taxon>Viridiplantae</taxon>
        <taxon>Streptophyta</taxon>
        <taxon>Embryophyta</taxon>
        <taxon>Bryophyta</taxon>
        <taxon>Bryophytina</taxon>
        <taxon>Bryopsida</taxon>
        <taxon>Funariidae</taxon>
        <taxon>Funariales</taxon>
        <taxon>Funariaceae</taxon>
        <taxon>Physcomitrium</taxon>
    </lineage>
</organism>
<dbReference type="Gramene" id="Pp3c21_2250V3.1">
    <property type="protein sequence ID" value="Pp3c21_2250V3.1"/>
    <property type="gene ID" value="Pp3c21_2250"/>
</dbReference>
<dbReference type="EnsemblPlants" id="Pp3c21_2250V3.2">
    <property type="protein sequence ID" value="Pp3c21_2250V3.2"/>
    <property type="gene ID" value="Pp3c21_2250"/>
</dbReference>
<dbReference type="Pfam" id="PF24068">
    <property type="entry name" value="TPD1_C"/>
    <property type="match status" value="1"/>
</dbReference>
<dbReference type="PaxDb" id="3218-PP1S191_4V6.1"/>
<dbReference type="EnsemblPlants" id="Pp3c21_2250V3.1">
    <property type="protein sequence ID" value="Pp3c21_2250V3.1"/>
    <property type="gene ID" value="Pp3c21_2250"/>
</dbReference>
<evidence type="ECO:0000313" key="4">
    <source>
        <dbReference type="Proteomes" id="UP000006727"/>
    </source>
</evidence>
<dbReference type="EMBL" id="ABEU02000021">
    <property type="protein sequence ID" value="PNR31510.1"/>
    <property type="molecule type" value="Genomic_DNA"/>
</dbReference>
<evidence type="ECO:0000313" key="2">
    <source>
        <dbReference type="EMBL" id="PNR31510.1"/>
    </source>
</evidence>